<evidence type="ECO:0000313" key="6">
    <source>
        <dbReference type="Proteomes" id="UP001153387"/>
    </source>
</evidence>
<dbReference type="Pfam" id="PF00370">
    <property type="entry name" value="FGGY_N"/>
    <property type="match status" value="1"/>
</dbReference>
<name>A0A9X4KMJ5_9BACL</name>
<keyword evidence="6" id="KW-1185">Reference proteome</keyword>
<dbReference type="RefSeq" id="WP_277566142.1">
    <property type="nucleotide sequence ID" value="NZ_JAPDHZ010000003.1"/>
</dbReference>
<evidence type="ECO:0000259" key="4">
    <source>
        <dbReference type="Pfam" id="PF00370"/>
    </source>
</evidence>
<comment type="caution">
    <text evidence="5">The sequence shown here is derived from an EMBL/GenBank/DDBJ whole genome shotgun (WGS) entry which is preliminary data.</text>
</comment>
<dbReference type="EMBL" id="JAPDHZ010000003">
    <property type="protein sequence ID" value="MDG0792330.1"/>
    <property type="molecule type" value="Genomic_DNA"/>
</dbReference>
<proteinExistence type="inferred from homology"/>
<evidence type="ECO:0000313" key="5">
    <source>
        <dbReference type="EMBL" id="MDG0792330.1"/>
    </source>
</evidence>
<dbReference type="InterPro" id="IPR050406">
    <property type="entry name" value="FGGY_Carb_Kinase"/>
</dbReference>
<reference evidence="5 6" key="1">
    <citation type="submission" date="2022-10" db="EMBL/GenBank/DDBJ databases">
        <title>Comparative genomic analysis of Cohnella hashimotonis sp. nov., isolated from the International Space Station.</title>
        <authorList>
            <person name="Simpson A."/>
            <person name="Venkateswaran K."/>
        </authorList>
    </citation>
    <scope>NUCLEOTIDE SEQUENCE [LARGE SCALE GENOMIC DNA]</scope>
    <source>
        <strain evidence="5 6">DSM 18997</strain>
    </source>
</reference>
<feature type="domain" description="Carbohydrate kinase FGGY N-terminal" evidence="4">
    <location>
        <begin position="4"/>
        <end position="180"/>
    </location>
</feature>
<gene>
    <name evidence="5" type="ORF">OMP38_16745</name>
</gene>
<keyword evidence="3 5" id="KW-0418">Kinase</keyword>
<dbReference type="PANTHER" id="PTHR43095">
    <property type="entry name" value="SUGAR KINASE"/>
    <property type="match status" value="1"/>
</dbReference>
<dbReference type="AlphaFoldDB" id="A0A9X4KMJ5"/>
<dbReference type="Proteomes" id="UP001153387">
    <property type="component" value="Unassembled WGS sequence"/>
</dbReference>
<dbReference type="GO" id="GO:0005975">
    <property type="term" value="P:carbohydrate metabolic process"/>
    <property type="evidence" value="ECO:0007669"/>
    <property type="project" value="InterPro"/>
</dbReference>
<organism evidence="5 6">
    <name type="scientific">Cohnella ginsengisoli</name>
    <dbReference type="NCBI Taxonomy" id="425004"/>
    <lineage>
        <taxon>Bacteria</taxon>
        <taxon>Bacillati</taxon>
        <taxon>Bacillota</taxon>
        <taxon>Bacilli</taxon>
        <taxon>Bacillales</taxon>
        <taxon>Paenibacillaceae</taxon>
        <taxon>Cohnella</taxon>
    </lineage>
</organism>
<evidence type="ECO:0000256" key="3">
    <source>
        <dbReference type="ARBA" id="ARBA00022777"/>
    </source>
</evidence>
<dbReference type="InterPro" id="IPR018484">
    <property type="entry name" value="FGGY_N"/>
</dbReference>
<evidence type="ECO:0000256" key="2">
    <source>
        <dbReference type="ARBA" id="ARBA00022679"/>
    </source>
</evidence>
<dbReference type="InterPro" id="IPR043129">
    <property type="entry name" value="ATPase_NBD"/>
</dbReference>
<dbReference type="GO" id="GO:0016301">
    <property type="term" value="F:kinase activity"/>
    <property type="evidence" value="ECO:0007669"/>
    <property type="project" value="UniProtKB-KW"/>
</dbReference>
<protein>
    <submittedName>
        <fullName evidence="5">FGGY family carbohydrate kinase</fullName>
    </submittedName>
</protein>
<sequence>MKSLLLDIGSTSIKWAVYDREKRLKSEAASVPFPMPVENRPPIHEVSAEDIVRPVMDMLQRYDATVDRLYISTQMHGYLLGDGSGGLLTPYISWQDRRSTLSANGRSCLVQLPVRLPPSSGSSVKPNSPLCGLFAIKLLEPELFSRARRFYTLGSYIAWRLTGANATHITDAAACGMYNKENGTPQFNPYPELELPEATMKVLPIGFWGHVAVYSPVGDHQASVLGSGLQDEREYLLNLGTAAQLCVVAESHAEGAFESRPYFGGRTLCTVSGLLGGREMAARSGTAGLADEMTSGYESAMIKLPARARLLVTGGAARHHGALVSAVCDRLNVPYRLRSDRDALDGLIELIDRTD</sequence>
<dbReference type="Gene3D" id="3.30.420.40">
    <property type="match status" value="1"/>
</dbReference>
<keyword evidence="2" id="KW-0808">Transferase</keyword>
<accession>A0A9X4KMJ5</accession>
<evidence type="ECO:0000256" key="1">
    <source>
        <dbReference type="ARBA" id="ARBA00009156"/>
    </source>
</evidence>
<comment type="similarity">
    <text evidence="1">Belongs to the FGGY kinase family.</text>
</comment>
<dbReference type="SUPFAM" id="SSF53067">
    <property type="entry name" value="Actin-like ATPase domain"/>
    <property type="match status" value="1"/>
</dbReference>